<evidence type="ECO:0000256" key="5">
    <source>
        <dbReference type="ARBA" id="ARBA00023049"/>
    </source>
</evidence>
<dbReference type="Pfam" id="PF14464">
    <property type="entry name" value="Prok-JAB"/>
    <property type="match status" value="1"/>
</dbReference>
<dbReference type="RefSeq" id="WP_288183195.1">
    <property type="nucleotide sequence ID" value="NZ_LT608335.1"/>
</dbReference>
<dbReference type="EMBL" id="FMJE01000002">
    <property type="protein sequence ID" value="SCM78649.1"/>
    <property type="molecule type" value="Genomic_DNA"/>
</dbReference>
<name>A0A212LMI8_9FIRM</name>
<keyword evidence="5" id="KW-0482">Metalloprotease</keyword>
<dbReference type="PANTHER" id="PTHR34858">
    <property type="entry name" value="CYSO-CYSTEINE PEPTIDASE"/>
    <property type="match status" value="1"/>
</dbReference>
<gene>
    <name evidence="7" type="ORF">KL86SPO_20170</name>
</gene>
<keyword evidence="3" id="KW-0378">Hydrolase</keyword>
<dbReference type="PROSITE" id="PS50249">
    <property type="entry name" value="MPN"/>
    <property type="match status" value="1"/>
</dbReference>
<dbReference type="Gene3D" id="3.40.140.10">
    <property type="entry name" value="Cytidine Deaminase, domain 2"/>
    <property type="match status" value="1"/>
</dbReference>
<dbReference type="InterPro" id="IPR028090">
    <property type="entry name" value="JAB_dom_prok"/>
</dbReference>
<evidence type="ECO:0000313" key="7">
    <source>
        <dbReference type="EMBL" id="SCM78649.1"/>
    </source>
</evidence>
<reference evidence="7" key="1">
    <citation type="submission" date="2016-08" db="EMBL/GenBank/DDBJ databases">
        <authorList>
            <person name="Seilhamer J.J."/>
        </authorList>
    </citation>
    <scope>NUCLEOTIDE SEQUENCE</scope>
    <source>
        <strain evidence="7">86</strain>
    </source>
</reference>
<dbReference type="InterPro" id="IPR037518">
    <property type="entry name" value="MPN"/>
</dbReference>
<sequence>MLIILQKRDYQKIVRQALEHLPVEACGLLGGTIDENGNSVVKGIYPLTNMDNSPEHFSMDPKEQFAAVKNMRKQGWSMLGNYHSHPASPARPSAEDKRLAFDPKVSYLIISLLEREQPVLKSFRIQQGLVAEEEIKIIGEE</sequence>
<dbReference type="InterPro" id="IPR000555">
    <property type="entry name" value="JAMM/MPN+_dom"/>
</dbReference>
<dbReference type="SMART" id="SM00232">
    <property type="entry name" value="JAB_MPN"/>
    <property type="match status" value="1"/>
</dbReference>
<dbReference type="InterPro" id="IPR051929">
    <property type="entry name" value="VirAsm_ModProt"/>
</dbReference>
<accession>A0A212LMI8</accession>
<dbReference type="AlphaFoldDB" id="A0A212LMI8"/>
<dbReference type="GO" id="GO:0008235">
    <property type="term" value="F:metalloexopeptidase activity"/>
    <property type="evidence" value="ECO:0007669"/>
    <property type="project" value="TreeGrafter"/>
</dbReference>
<evidence type="ECO:0000259" key="6">
    <source>
        <dbReference type="PROSITE" id="PS50249"/>
    </source>
</evidence>
<evidence type="ECO:0000256" key="3">
    <source>
        <dbReference type="ARBA" id="ARBA00022801"/>
    </source>
</evidence>
<evidence type="ECO:0000256" key="2">
    <source>
        <dbReference type="ARBA" id="ARBA00022723"/>
    </source>
</evidence>
<keyword evidence="1" id="KW-0645">Protease</keyword>
<organism evidence="7">
    <name type="scientific">uncultured Sporomusa sp</name>
    <dbReference type="NCBI Taxonomy" id="307249"/>
    <lineage>
        <taxon>Bacteria</taxon>
        <taxon>Bacillati</taxon>
        <taxon>Bacillota</taxon>
        <taxon>Negativicutes</taxon>
        <taxon>Selenomonadales</taxon>
        <taxon>Sporomusaceae</taxon>
        <taxon>Sporomusa</taxon>
        <taxon>environmental samples</taxon>
    </lineage>
</organism>
<evidence type="ECO:0000256" key="4">
    <source>
        <dbReference type="ARBA" id="ARBA00022833"/>
    </source>
</evidence>
<dbReference type="PANTHER" id="PTHR34858:SF1">
    <property type="entry name" value="CYSO-CYSTEINE PEPTIDASE"/>
    <property type="match status" value="1"/>
</dbReference>
<evidence type="ECO:0000256" key="1">
    <source>
        <dbReference type="ARBA" id="ARBA00022670"/>
    </source>
</evidence>
<dbReference type="GO" id="GO:0006508">
    <property type="term" value="P:proteolysis"/>
    <property type="evidence" value="ECO:0007669"/>
    <property type="project" value="UniProtKB-KW"/>
</dbReference>
<feature type="domain" description="MPN" evidence="6">
    <location>
        <begin position="3"/>
        <end position="129"/>
    </location>
</feature>
<keyword evidence="2" id="KW-0479">Metal-binding</keyword>
<proteinExistence type="predicted"/>
<dbReference type="FunFam" id="3.40.140.10:FF:000085">
    <property type="entry name" value="Mov34/MPN/PAD-1 family protein"/>
    <property type="match status" value="1"/>
</dbReference>
<dbReference type="CDD" id="cd08070">
    <property type="entry name" value="MPN_like"/>
    <property type="match status" value="1"/>
</dbReference>
<keyword evidence="4" id="KW-0862">Zinc</keyword>
<dbReference type="GO" id="GO:0008270">
    <property type="term" value="F:zinc ion binding"/>
    <property type="evidence" value="ECO:0007669"/>
    <property type="project" value="TreeGrafter"/>
</dbReference>
<dbReference type="SUPFAM" id="SSF102712">
    <property type="entry name" value="JAB1/MPN domain"/>
    <property type="match status" value="1"/>
</dbReference>
<protein>
    <submittedName>
        <fullName evidence="7">Mov34/mpn/pad-1 family protein</fullName>
    </submittedName>
</protein>